<gene>
    <name evidence="1" type="ORF">Tci_920652</name>
</gene>
<proteinExistence type="predicted"/>
<sequence>MMAVPCWSSCISGMFIFSRSSVSIRKHSGALMSSRLMPPNVGSSAFTMRINSSGSSASISMSKQSMPANFLNNTPLPSITGFEAAGPMLPRPSTAVPLEITATKLPLAVYLYTSSGFLAMALQ</sequence>
<reference evidence="1" key="1">
    <citation type="journal article" date="2019" name="Sci. Rep.">
        <title>Draft genome of Tanacetum cinerariifolium, the natural source of mosquito coil.</title>
        <authorList>
            <person name="Yamashiro T."/>
            <person name="Shiraishi A."/>
            <person name="Satake H."/>
            <person name="Nakayama K."/>
        </authorList>
    </citation>
    <scope>NUCLEOTIDE SEQUENCE</scope>
</reference>
<dbReference type="EMBL" id="BKCJ011727582">
    <property type="protein sequence ID" value="GFD48683.1"/>
    <property type="molecule type" value="Genomic_DNA"/>
</dbReference>
<organism evidence="1">
    <name type="scientific">Tanacetum cinerariifolium</name>
    <name type="common">Dalmatian daisy</name>
    <name type="synonym">Chrysanthemum cinerariifolium</name>
    <dbReference type="NCBI Taxonomy" id="118510"/>
    <lineage>
        <taxon>Eukaryota</taxon>
        <taxon>Viridiplantae</taxon>
        <taxon>Streptophyta</taxon>
        <taxon>Embryophyta</taxon>
        <taxon>Tracheophyta</taxon>
        <taxon>Spermatophyta</taxon>
        <taxon>Magnoliopsida</taxon>
        <taxon>eudicotyledons</taxon>
        <taxon>Gunneridae</taxon>
        <taxon>Pentapetalae</taxon>
        <taxon>asterids</taxon>
        <taxon>campanulids</taxon>
        <taxon>Asterales</taxon>
        <taxon>Asteraceae</taxon>
        <taxon>Asteroideae</taxon>
        <taxon>Anthemideae</taxon>
        <taxon>Anthemidinae</taxon>
        <taxon>Tanacetum</taxon>
    </lineage>
</organism>
<accession>A0A699WNF3</accession>
<comment type="caution">
    <text evidence="1">The sequence shown here is derived from an EMBL/GenBank/DDBJ whole genome shotgun (WGS) entry which is preliminary data.</text>
</comment>
<protein>
    <submittedName>
        <fullName evidence="1">Uncharacterized protein</fullName>
    </submittedName>
</protein>
<evidence type="ECO:0000313" key="1">
    <source>
        <dbReference type="EMBL" id="GFD48683.1"/>
    </source>
</evidence>
<dbReference type="AlphaFoldDB" id="A0A699WNF3"/>
<feature type="non-terminal residue" evidence="1">
    <location>
        <position position="123"/>
    </location>
</feature>
<name>A0A699WNF3_TANCI</name>